<evidence type="ECO:0000313" key="2">
    <source>
        <dbReference type="Proteomes" id="UP000584867"/>
    </source>
</evidence>
<protein>
    <submittedName>
        <fullName evidence="1">Uncharacterized protein</fullName>
    </submittedName>
</protein>
<dbReference type="Proteomes" id="UP000584867">
    <property type="component" value="Unassembled WGS sequence"/>
</dbReference>
<evidence type="ECO:0000313" key="1">
    <source>
        <dbReference type="EMBL" id="MBB5063092.1"/>
    </source>
</evidence>
<reference evidence="1 2" key="1">
    <citation type="submission" date="2020-08" db="EMBL/GenBank/DDBJ databases">
        <title>Genomic Encyclopedia of Type Strains, Phase IV (KMG-V): Genome sequencing to study the core and pangenomes of soil and plant-associated prokaryotes.</title>
        <authorList>
            <person name="Whitman W."/>
        </authorList>
    </citation>
    <scope>NUCLEOTIDE SEQUENCE [LARGE SCALE GENOMIC DNA]</scope>
    <source>
        <strain evidence="1 2">X5P3</strain>
    </source>
</reference>
<dbReference type="AlphaFoldDB" id="A0A7W8E8T9"/>
<accession>A0A7W8E8T9</accession>
<proteinExistence type="predicted"/>
<gene>
    <name evidence="1" type="ORF">HDF15_001432</name>
</gene>
<sequence>MIVNKVLAKLFVFKRSSSAFHGERYLRKRNHFHDFLLFKNPIMNFFVTMWEKEMNTKYGSLALEQVPASAVFSGKHH</sequence>
<organism evidence="1 2">
    <name type="scientific">Granulicella mallensis</name>
    <dbReference type="NCBI Taxonomy" id="940614"/>
    <lineage>
        <taxon>Bacteria</taxon>
        <taxon>Pseudomonadati</taxon>
        <taxon>Acidobacteriota</taxon>
        <taxon>Terriglobia</taxon>
        <taxon>Terriglobales</taxon>
        <taxon>Acidobacteriaceae</taxon>
        <taxon>Granulicella</taxon>
    </lineage>
</organism>
<comment type="caution">
    <text evidence="1">The sequence shown here is derived from an EMBL/GenBank/DDBJ whole genome shotgun (WGS) entry which is preliminary data.</text>
</comment>
<dbReference type="EMBL" id="JACHIO010000005">
    <property type="protein sequence ID" value="MBB5063092.1"/>
    <property type="molecule type" value="Genomic_DNA"/>
</dbReference>
<name>A0A7W8E8T9_9BACT</name>